<dbReference type="Proteomes" id="UP001316189">
    <property type="component" value="Chromosome"/>
</dbReference>
<evidence type="ECO:0000313" key="14">
    <source>
        <dbReference type="EMBL" id="UUI76044.1"/>
    </source>
</evidence>
<protein>
    <recommendedName>
        <fullName evidence="9 10">Polyprenol-phosphate-mannose--protein mannosyltransferase</fullName>
        <ecNumber evidence="10">2.4.1.-</ecNumber>
    </recommendedName>
</protein>
<dbReference type="PANTHER" id="PTHR10050:SF46">
    <property type="entry name" value="PROTEIN O-MANNOSYL-TRANSFERASE 2"/>
    <property type="match status" value="1"/>
</dbReference>
<dbReference type="RefSeq" id="WP_227567837.1">
    <property type="nucleotide sequence ID" value="NZ_CP101988.1"/>
</dbReference>
<evidence type="ECO:0000256" key="4">
    <source>
        <dbReference type="ARBA" id="ARBA00022676"/>
    </source>
</evidence>
<accession>A0ABY5L2H3</accession>
<dbReference type="Pfam" id="PF16192">
    <property type="entry name" value="PMT_4TMC"/>
    <property type="match status" value="1"/>
</dbReference>
<evidence type="ECO:0000256" key="1">
    <source>
        <dbReference type="ARBA" id="ARBA00004127"/>
    </source>
</evidence>
<dbReference type="EMBL" id="CP101988">
    <property type="protein sequence ID" value="UUI76044.1"/>
    <property type="molecule type" value="Genomic_DNA"/>
</dbReference>
<evidence type="ECO:0000256" key="3">
    <source>
        <dbReference type="ARBA" id="ARBA00007222"/>
    </source>
</evidence>
<gene>
    <name evidence="14" type="ORF">NP064_03815</name>
</gene>
<keyword evidence="15" id="KW-1185">Reference proteome</keyword>
<comment type="function">
    <text evidence="10">Protein O-mannosyltransferase that catalyzes the transfer of a single mannose residue from a polyprenol phospho-mannosyl lipidic donor to the hydroxyl group of selected serine and threonine residues in acceptor proteins.</text>
</comment>
<dbReference type="InterPro" id="IPR003342">
    <property type="entry name" value="ArnT-like_N"/>
</dbReference>
<keyword evidence="7 10" id="KW-1133">Transmembrane helix</keyword>
<dbReference type="PANTHER" id="PTHR10050">
    <property type="entry name" value="DOLICHYL-PHOSPHATE-MANNOSE--PROTEIN MANNOSYLTRANSFERASE"/>
    <property type="match status" value="1"/>
</dbReference>
<comment type="similarity">
    <text evidence="3 10">Belongs to the glycosyltransferase 39 family.</text>
</comment>
<dbReference type="InterPro" id="IPR032421">
    <property type="entry name" value="PMT_4TMC"/>
</dbReference>
<keyword evidence="8 10" id="KW-0472">Membrane</keyword>
<evidence type="ECO:0000259" key="12">
    <source>
        <dbReference type="Pfam" id="PF02366"/>
    </source>
</evidence>
<feature type="compositionally biased region" description="Low complexity" evidence="11">
    <location>
        <begin position="17"/>
        <end position="27"/>
    </location>
</feature>
<feature type="transmembrane region" description="Helical" evidence="10">
    <location>
        <begin position="473"/>
        <end position="491"/>
    </location>
</feature>
<feature type="region of interest" description="Disordered" evidence="11">
    <location>
        <begin position="1"/>
        <end position="72"/>
    </location>
</feature>
<evidence type="ECO:0000256" key="9">
    <source>
        <dbReference type="ARBA" id="ARBA00093617"/>
    </source>
</evidence>
<proteinExistence type="inferred from homology"/>
<keyword evidence="4 10" id="KW-0328">Glycosyltransferase</keyword>
<keyword evidence="6 10" id="KW-0812">Transmembrane</keyword>
<feature type="transmembrane region" description="Helical" evidence="10">
    <location>
        <begin position="218"/>
        <end position="239"/>
    </location>
</feature>
<dbReference type="EC" id="2.4.1.-" evidence="10"/>
<dbReference type="InterPro" id="IPR027005">
    <property type="entry name" value="PMT-like"/>
</dbReference>
<feature type="compositionally biased region" description="Basic and acidic residues" evidence="11">
    <location>
        <begin position="42"/>
        <end position="51"/>
    </location>
</feature>
<evidence type="ECO:0000313" key="15">
    <source>
        <dbReference type="Proteomes" id="UP001316189"/>
    </source>
</evidence>
<organism evidence="14 15">
    <name type="scientific">Cellulomonas chengniuliangii</name>
    <dbReference type="NCBI Taxonomy" id="2968084"/>
    <lineage>
        <taxon>Bacteria</taxon>
        <taxon>Bacillati</taxon>
        <taxon>Actinomycetota</taxon>
        <taxon>Actinomycetes</taxon>
        <taxon>Micrococcales</taxon>
        <taxon>Cellulomonadaceae</taxon>
        <taxon>Cellulomonas</taxon>
    </lineage>
</organism>
<name>A0ABY5L2H3_9CELL</name>
<comment type="subcellular location">
    <subcellularLocation>
        <location evidence="10">Cell membrane</location>
    </subcellularLocation>
    <subcellularLocation>
        <location evidence="1">Endomembrane system</location>
        <topology evidence="1">Multi-pass membrane protein</topology>
    </subcellularLocation>
</comment>
<keyword evidence="5 10" id="KW-0808">Transferase</keyword>
<feature type="transmembrane region" description="Helical" evidence="10">
    <location>
        <begin position="98"/>
        <end position="115"/>
    </location>
</feature>
<evidence type="ECO:0000256" key="11">
    <source>
        <dbReference type="SAM" id="MobiDB-lite"/>
    </source>
</evidence>
<feature type="transmembrane region" description="Helical" evidence="10">
    <location>
        <begin position="245"/>
        <end position="263"/>
    </location>
</feature>
<feature type="transmembrane region" description="Helical" evidence="10">
    <location>
        <begin position="556"/>
        <end position="578"/>
    </location>
</feature>
<evidence type="ECO:0000256" key="2">
    <source>
        <dbReference type="ARBA" id="ARBA00004922"/>
    </source>
</evidence>
<feature type="transmembrane region" description="Helical" evidence="10">
    <location>
        <begin position="194"/>
        <end position="211"/>
    </location>
</feature>
<comment type="pathway">
    <text evidence="2 10">Protein modification; protein glycosylation.</text>
</comment>
<evidence type="ECO:0000256" key="8">
    <source>
        <dbReference type="ARBA" id="ARBA00023136"/>
    </source>
</evidence>
<feature type="transmembrane region" description="Helical" evidence="10">
    <location>
        <begin position="520"/>
        <end position="544"/>
    </location>
</feature>
<evidence type="ECO:0000256" key="7">
    <source>
        <dbReference type="ARBA" id="ARBA00022989"/>
    </source>
</evidence>
<keyword evidence="10" id="KW-1003">Cell membrane</keyword>
<evidence type="ECO:0000259" key="13">
    <source>
        <dbReference type="Pfam" id="PF16192"/>
    </source>
</evidence>
<feature type="domain" description="ArnT-like N-terminal" evidence="12">
    <location>
        <begin position="105"/>
        <end position="262"/>
    </location>
</feature>
<feature type="transmembrane region" description="Helical" evidence="10">
    <location>
        <begin position="350"/>
        <end position="373"/>
    </location>
</feature>
<feature type="transmembrane region" description="Helical" evidence="10">
    <location>
        <begin position="301"/>
        <end position="329"/>
    </location>
</feature>
<feature type="domain" description="Protein O-mannosyl-transferase C-terminal four TM" evidence="13">
    <location>
        <begin position="400"/>
        <end position="597"/>
    </location>
</feature>
<dbReference type="Pfam" id="PF02366">
    <property type="entry name" value="PMT"/>
    <property type="match status" value="1"/>
</dbReference>
<evidence type="ECO:0000256" key="10">
    <source>
        <dbReference type="RuleBase" id="RU367007"/>
    </source>
</evidence>
<sequence length="598" mass="65113">MPRIPADDDATSDGHSPTGPAAAPTGAEVGVDVFVDQSPRGTLERDDDAPREGGSPALPESGEPESEAPVSTVERLTQRLLGARAAVLDATPRARLTGWLWALGVTALAAVLRFVRLGTPHHLVFDETYYVKDAFSLVTRGYEAQWGDDPNPSFEAGDTSMLGVDPAYVVHPPVGKWLIGWGIELGGGAASSSAWRLAAAIVGTLSVLLMVRIARRLFASTALGVVAGLLLAVDGSAIVHSRIGLLDGFVMFFALAAFGALLLDREQARRRLAVRAAAVLDAGGVLGWGPRLGVRWWRVTAAVLLGLCIGTKWSGVYFLAVFGLLTVAWDATARRAVGVRDWPLATLVRDAVPAGVGMVGIALVTYVASWASWFRSPRAHLRQWAAENPDLGVQWLPEALRSLWKYHQDMWGFHRGLSSEHPYSAHPLGWIVQWRPTSYYYPTEVSSLSGEAAREACGADACAQAITSLGNPLLWWAGAASIIVAVVWLLWQRDWRAGAVLSGIVAGWLPWFAYTDRTIFTFYSVAFVPWVVLTLVYVLSLVIGPPEEDKRSRRQAIVWVSAFVALIVAVSAFFYPIWTGWVIPVDFWRLHMWTTTWV</sequence>
<evidence type="ECO:0000256" key="6">
    <source>
        <dbReference type="ARBA" id="ARBA00022692"/>
    </source>
</evidence>
<evidence type="ECO:0000256" key="5">
    <source>
        <dbReference type="ARBA" id="ARBA00022679"/>
    </source>
</evidence>
<reference evidence="14 15" key="1">
    <citation type="submission" date="2022-07" db="EMBL/GenBank/DDBJ databases">
        <title>Novel species in genus cellulomonas.</title>
        <authorList>
            <person name="Ye L."/>
        </authorList>
    </citation>
    <scope>NUCLEOTIDE SEQUENCE [LARGE SCALE GENOMIC DNA]</scope>
    <source>
        <strain evidence="15">zg-Y338</strain>
    </source>
</reference>